<dbReference type="PROSITE" id="PS00092">
    <property type="entry name" value="N6_MTASE"/>
    <property type="match status" value="1"/>
</dbReference>
<gene>
    <name evidence="5" type="primary">prmC</name>
    <name evidence="8" type="ORF">Thert_01117</name>
</gene>
<feature type="binding site" evidence="5">
    <location>
        <begin position="117"/>
        <end position="121"/>
    </location>
    <ligand>
        <name>S-adenosyl-L-methionine</name>
        <dbReference type="ChEBI" id="CHEBI:59789"/>
    </ligand>
</feature>
<comment type="function">
    <text evidence="5">Methylates the class 1 translation termination release factors RF1/PrfA and RF2/PrfB on the glutamine residue of the universally conserved GGQ motif.</text>
</comment>
<comment type="similarity">
    <text evidence="5">Belongs to the protein N5-glutamine methyltransferase family. PrmC subfamily.</text>
</comment>
<feature type="binding site" evidence="5">
    <location>
        <begin position="184"/>
        <end position="187"/>
    </location>
    <ligand>
        <name>substrate</name>
    </ligand>
</feature>
<evidence type="ECO:0000256" key="3">
    <source>
        <dbReference type="ARBA" id="ARBA00022691"/>
    </source>
</evidence>
<dbReference type="OMA" id="DFDARYW"/>
<accession>A0A223HXQ4</accession>
<dbReference type="CDD" id="cd02440">
    <property type="entry name" value="AdoMet_MTases"/>
    <property type="match status" value="1"/>
</dbReference>
<dbReference type="InterPro" id="IPR029063">
    <property type="entry name" value="SAM-dependent_MTases_sf"/>
</dbReference>
<sequence length="277" mass="30847">MKIFDAVNFGTKYLKGSIAEPRIESEALLSFTLGASKEYLLINRDKELTDDSFNKYMEVLDLRKSGMPYQYIVGEKHFMGLIFNVSPSVLIPRNDTEILVEEVLKRLKSGDTVLDIGTGSGAIAVSIAKYKDVKVYAVDISDGALEVAKENADINGVSDKVIFIKSDLFSSIPDGIRFDLIVSNPPYIRSNEINELQEEVKREPKIALDGGEDGLTFYRRIVKDSVNYIKFGGIIAFEVGFDQAWDVKDILVDGGYSDIEVVKDLQGIDRVVLGKRL</sequence>
<comment type="catalytic activity">
    <reaction evidence="4 5">
        <text>L-glutaminyl-[peptide chain release factor] + S-adenosyl-L-methionine = N(5)-methyl-L-glutaminyl-[peptide chain release factor] + S-adenosyl-L-homocysteine + H(+)</text>
        <dbReference type="Rhea" id="RHEA:42896"/>
        <dbReference type="Rhea" id="RHEA-COMP:10271"/>
        <dbReference type="Rhea" id="RHEA-COMP:10272"/>
        <dbReference type="ChEBI" id="CHEBI:15378"/>
        <dbReference type="ChEBI" id="CHEBI:30011"/>
        <dbReference type="ChEBI" id="CHEBI:57856"/>
        <dbReference type="ChEBI" id="CHEBI:59789"/>
        <dbReference type="ChEBI" id="CHEBI:61891"/>
        <dbReference type="EC" id="2.1.1.297"/>
    </reaction>
</comment>
<dbReference type="Gene3D" id="3.40.50.150">
    <property type="entry name" value="Vaccinia Virus protein VP39"/>
    <property type="match status" value="1"/>
</dbReference>
<protein>
    <recommendedName>
        <fullName evidence="5">Release factor glutamine methyltransferase</fullName>
        <shortName evidence="5">RF MTase</shortName>
        <ecNumber evidence="5">2.1.1.297</ecNumber>
    </recommendedName>
    <alternativeName>
        <fullName evidence="5">N5-glutamine methyltransferase PrmC</fullName>
    </alternativeName>
    <alternativeName>
        <fullName evidence="5">Protein-(glutamine-N5) MTase PrmC</fullName>
    </alternativeName>
    <alternativeName>
        <fullName evidence="5">Protein-glutamine N-methyltransferase PrmC</fullName>
    </alternativeName>
</protein>
<feature type="domain" description="Release factor glutamine methyltransferase N-terminal" evidence="7">
    <location>
        <begin position="5"/>
        <end position="74"/>
    </location>
</feature>
<evidence type="ECO:0000313" key="8">
    <source>
        <dbReference type="EMBL" id="AST57222.1"/>
    </source>
</evidence>
<keyword evidence="2 5" id="KW-0808">Transferase</keyword>
<dbReference type="InterPro" id="IPR007848">
    <property type="entry name" value="Small_mtfrase_dom"/>
</dbReference>
<feature type="binding site" evidence="5">
    <location>
        <position position="184"/>
    </location>
    <ligand>
        <name>S-adenosyl-L-methionine</name>
        <dbReference type="ChEBI" id="CHEBI:59789"/>
    </ligand>
</feature>
<evidence type="ECO:0000313" key="9">
    <source>
        <dbReference type="Proteomes" id="UP000214975"/>
    </source>
</evidence>
<dbReference type="NCBIfam" id="TIGR03534">
    <property type="entry name" value="RF_mod_PrmC"/>
    <property type="match status" value="1"/>
</dbReference>
<dbReference type="InterPro" id="IPR040758">
    <property type="entry name" value="PrmC_N"/>
</dbReference>
<dbReference type="Pfam" id="PF05175">
    <property type="entry name" value="MTS"/>
    <property type="match status" value="1"/>
</dbReference>
<dbReference type="PANTHER" id="PTHR18895:SF74">
    <property type="entry name" value="MTRF1L RELEASE FACTOR GLUTAMINE METHYLTRANSFERASE"/>
    <property type="match status" value="1"/>
</dbReference>
<dbReference type="Pfam" id="PF17827">
    <property type="entry name" value="PrmC_N"/>
    <property type="match status" value="1"/>
</dbReference>
<dbReference type="HAMAP" id="MF_02126">
    <property type="entry name" value="RF_methyltr_PrmC"/>
    <property type="match status" value="1"/>
</dbReference>
<dbReference type="RefSeq" id="WP_013298948.1">
    <property type="nucleotide sequence ID" value="NZ_CP016893.1"/>
</dbReference>
<dbReference type="GO" id="GO:0032259">
    <property type="term" value="P:methylation"/>
    <property type="evidence" value="ECO:0007669"/>
    <property type="project" value="UniProtKB-KW"/>
</dbReference>
<evidence type="ECO:0000256" key="1">
    <source>
        <dbReference type="ARBA" id="ARBA00022603"/>
    </source>
</evidence>
<dbReference type="GO" id="GO:0102559">
    <property type="term" value="F:peptide chain release factor N(5)-glutamine methyltransferase activity"/>
    <property type="evidence" value="ECO:0007669"/>
    <property type="project" value="UniProtKB-EC"/>
</dbReference>
<dbReference type="GO" id="GO:0003676">
    <property type="term" value="F:nucleic acid binding"/>
    <property type="evidence" value="ECO:0007669"/>
    <property type="project" value="InterPro"/>
</dbReference>
<dbReference type="InterPro" id="IPR004556">
    <property type="entry name" value="HemK-like"/>
</dbReference>
<dbReference type="Gene3D" id="1.10.8.10">
    <property type="entry name" value="DNA helicase RuvA subunit, C-terminal domain"/>
    <property type="match status" value="1"/>
</dbReference>
<dbReference type="NCBIfam" id="TIGR00536">
    <property type="entry name" value="hemK_fam"/>
    <property type="match status" value="1"/>
</dbReference>
<dbReference type="InterPro" id="IPR019874">
    <property type="entry name" value="RF_methyltr_PrmC"/>
</dbReference>
<keyword evidence="1 5" id="KW-0489">Methyltransferase</keyword>
<dbReference type="EMBL" id="CP016893">
    <property type="protein sequence ID" value="AST57222.1"/>
    <property type="molecule type" value="Genomic_DNA"/>
</dbReference>
<dbReference type="FunFam" id="3.40.50.150:FF:000053">
    <property type="entry name" value="Release factor glutamine methyltransferase"/>
    <property type="match status" value="1"/>
</dbReference>
<reference evidence="8 9" key="1">
    <citation type="submission" date="2016-08" db="EMBL/GenBank/DDBJ databases">
        <title>A novel genetic cassette of butanologenic Thermoanaerobacterium thermosaccharolyticum that directly convert cellulose to butanol.</title>
        <authorList>
            <person name="Li T."/>
            <person name="He J."/>
        </authorList>
    </citation>
    <scope>NUCLEOTIDE SEQUENCE [LARGE SCALE GENOMIC DNA]</scope>
    <source>
        <strain evidence="8 9">TG57</strain>
    </source>
</reference>
<evidence type="ECO:0000256" key="4">
    <source>
        <dbReference type="ARBA" id="ARBA00048391"/>
    </source>
</evidence>
<dbReference type="InterPro" id="IPR002052">
    <property type="entry name" value="DNA_methylase_N6_adenine_CS"/>
</dbReference>
<name>A0A223HXQ4_THETR</name>
<keyword evidence="3 5" id="KW-0949">S-adenosyl-L-methionine</keyword>
<feature type="domain" description="Methyltransferase small" evidence="6">
    <location>
        <begin position="96"/>
        <end position="192"/>
    </location>
</feature>
<proteinExistence type="inferred from homology"/>
<dbReference type="PANTHER" id="PTHR18895">
    <property type="entry name" value="HEMK METHYLTRANSFERASE"/>
    <property type="match status" value="1"/>
</dbReference>
<dbReference type="EC" id="2.1.1.297" evidence="5"/>
<comment type="caution">
    <text evidence="5">Lacks conserved residue(s) required for the propagation of feature annotation.</text>
</comment>
<dbReference type="SUPFAM" id="SSF53335">
    <property type="entry name" value="S-adenosyl-L-methionine-dependent methyltransferases"/>
    <property type="match status" value="1"/>
</dbReference>
<evidence type="ECO:0000259" key="7">
    <source>
        <dbReference type="Pfam" id="PF17827"/>
    </source>
</evidence>
<organism evidence="8 9">
    <name type="scientific">Thermoanaerobacterium thermosaccharolyticum</name>
    <name type="common">Clostridium thermosaccharolyticum</name>
    <dbReference type="NCBI Taxonomy" id="1517"/>
    <lineage>
        <taxon>Bacteria</taxon>
        <taxon>Bacillati</taxon>
        <taxon>Bacillota</taxon>
        <taxon>Clostridia</taxon>
        <taxon>Thermoanaerobacterales</taxon>
        <taxon>Thermoanaerobacteraceae</taxon>
        <taxon>Thermoanaerobacterium</taxon>
    </lineage>
</organism>
<evidence type="ECO:0000256" key="5">
    <source>
        <dbReference type="HAMAP-Rule" id="MF_02126"/>
    </source>
</evidence>
<dbReference type="InterPro" id="IPR050320">
    <property type="entry name" value="N5-glutamine_MTase"/>
</dbReference>
<evidence type="ECO:0000256" key="2">
    <source>
        <dbReference type="ARBA" id="ARBA00022679"/>
    </source>
</evidence>
<dbReference type="AlphaFoldDB" id="A0A223HXQ4"/>
<dbReference type="Proteomes" id="UP000214975">
    <property type="component" value="Chromosome"/>
</dbReference>
<dbReference type="GeneID" id="93865331"/>
<evidence type="ECO:0000259" key="6">
    <source>
        <dbReference type="Pfam" id="PF05175"/>
    </source>
</evidence>
<feature type="binding site" evidence="5">
    <location>
        <position position="139"/>
    </location>
    <ligand>
        <name>S-adenosyl-L-methionine</name>
        <dbReference type="ChEBI" id="CHEBI:59789"/>
    </ligand>
</feature>